<dbReference type="EC" id="3.1.3.73" evidence="3"/>
<dbReference type="CDD" id="cd07067">
    <property type="entry name" value="HP_PGM_like"/>
    <property type="match status" value="1"/>
</dbReference>
<dbReference type="NCBIfam" id="TIGR03162">
    <property type="entry name" value="ribazole_cobC"/>
    <property type="match status" value="1"/>
</dbReference>
<dbReference type="Pfam" id="PF00300">
    <property type="entry name" value="His_Phos_1"/>
    <property type="match status" value="1"/>
</dbReference>
<comment type="caution">
    <text evidence="5">The sequence shown here is derived from an EMBL/GenBank/DDBJ whole genome shotgun (WGS) entry which is preliminary data.</text>
</comment>
<evidence type="ECO:0000313" key="5">
    <source>
        <dbReference type="EMBL" id="TLS68748.1"/>
    </source>
</evidence>
<proteinExistence type="predicted"/>
<dbReference type="PIRSF" id="PIRSF000709">
    <property type="entry name" value="6PFK_2-Ptase"/>
    <property type="match status" value="1"/>
</dbReference>
<dbReference type="SMART" id="SM00855">
    <property type="entry name" value="PGAM"/>
    <property type="match status" value="1"/>
</dbReference>
<keyword evidence="2" id="KW-0413">Isomerase</keyword>
<dbReference type="PANTHER" id="PTHR48100:SF1">
    <property type="entry name" value="HISTIDINE PHOSPHATASE FAMILY PROTEIN-RELATED"/>
    <property type="match status" value="1"/>
</dbReference>
<accession>A0A5R9GT30</accession>
<sequence length="203" mass="23247">MSDPIVITLLRHGEVNANGWAFRGSTDVPLSTRGWSQMRAVTNHLEPIDRIATSPLQRCRLFAEELSHQHQLPLLTLTDMAEMDFGDWENRSFDDICGEEKQLLQQFWDSPVGIRPPGGESFDEFSQRVIDCWHTWIQNDSGKNRLLVAHGGVIRVLLAHTLEMPMHALWRLHLPYASCSRISLLDGHQPRLLFMNREPVCAE</sequence>
<evidence type="ECO:0000256" key="3">
    <source>
        <dbReference type="NCBIfam" id="TIGR03162"/>
    </source>
</evidence>
<dbReference type="InterPro" id="IPR029033">
    <property type="entry name" value="His_PPase_superfam"/>
</dbReference>
<feature type="site" description="Transition state stabilizer" evidence="4">
    <location>
        <position position="150"/>
    </location>
</feature>
<dbReference type="RefSeq" id="WP_138238367.1">
    <property type="nucleotide sequence ID" value="NZ_VBRY01000002.1"/>
</dbReference>
<dbReference type="InterPro" id="IPR013078">
    <property type="entry name" value="His_Pase_superF_clade-1"/>
</dbReference>
<dbReference type="PROSITE" id="PS00175">
    <property type="entry name" value="PG_MUTASE"/>
    <property type="match status" value="1"/>
</dbReference>
<evidence type="ECO:0000313" key="6">
    <source>
        <dbReference type="Proteomes" id="UP000306585"/>
    </source>
</evidence>
<dbReference type="GO" id="GO:0005737">
    <property type="term" value="C:cytoplasm"/>
    <property type="evidence" value="ECO:0007669"/>
    <property type="project" value="TreeGrafter"/>
</dbReference>
<evidence type="ECO:0000256" key="4">
    <source>
        <dbReference type="PIRSR" id="PIRSR613078-3"/>
    </source>
</evidence>
<keyword evidence="1" id="KW-0324">Glycolysis</keyword>
<dbReference type="Proteomes" id="UP000306585">
    <property type="component" value="Unassembled WGS sequence"/>
</dbReference>
<dbReference type="SUPFAM" id="SSF53254">
    <property type="entry name" value="Phosphoglycerate mutase-like"/>
    <property type="match status" value="1"/>
</dbReference>
<name>A0A5R9GT30_9PROT</name>
<dbReference type="EMBL" id="VBRY01000002">
    <property type="protein sequence ID" value="TLS68748.1"/>
    <property type="molecule type" value="Genomic_DNA"/>
</dbReference>
<dbReference type="InterPro" id="IPR017578">
    <property type="entry name" value="Ribazole_CobC"/>
</dbReference>
<dbReference type="GO" id="GO:0043755">
    <property type="term" value="F:alpha-ribazole phosphatase activity"/>
    <property type="evidence" value="ECO:0007669"/>
    <property type="project" value="UniProtKB-UniRule"/>
</dbReference>
<gene>
    <name evidence="5" type="primary">cobC</name>
    <name evidence="5" type="ORF">FEF65_03365</name>
</gene>
<evidence type="ECO:0000256" key="1">
    <source>
        <dbReference type="ARBA" id="ARBA00023152"/>
    </source>
</evidence>
<reference evidence="5 6" key="1">
    <citation type="journal article" date="2019" name="Appl. Environ. Microbiol.">
        <title>Environmental Evidence and Genomic Insight of Iron-oxidizing Bacteria Preference Towards More Corrosion Resistant Stainless Steel at Higher Salinities.</title>
        <authorList>
            <person name="Garrison C.E."/>
            <person name="Price K.A."/>
            <person name="Field E.K."/>
        </authorList>
    </citation>
    <scope>NUCLEOTIDE SEQUENCE [LARGE SCALE GENOMIC DNA]</scope>
    <source>
        <strain evidence="5 6">P3</strain>
    </source>
</reference>
<dbReference type="GO" id="GO:0009236">
    <property type="term" value="P:cobalamin biosynthetic process"/>
    <property type="evidence" value="ECO:0007669"/>
    <property type="project" value="UniProtKB-UniRule"/>
</dbReference>
<dbReference type="Gene3D" id="3.40.50.1240">
    <property type="entry name" value="Phosphoglycerate mutase-like"/>
    <property type="match status" value="1"/>
</dbReference>
<keyword evidence="6" id="KW-1185">Reference proteome</keyword>
<dbReference type="PANTHER" id="PTHR48100">
    <property type="entry name" value="BROAD-SPECIFICITY PHOSPHATASE YOR283W-RELATED"/>
    <property type="match status" value="1"/>
</dbReference>
<dbReference type="InterPro" id="IPR001345">
    <property type="entry name" value="PG/BPGM_mutase_AS"/>
</dbReference>
<organism evidence="5 6">
    <name type="scientific">Mariprofundus erugo</name>
    <dbReference type="NCBI Taxonomy" id="2528639"/>
    <lineage>
        <taxon>Bacteria</taxon>
        <taxon>Pseudomonadati</taxon>
        <taxon>Pseudomonadota</taxon>
        <taxon>Candidatius Mariprofundia</taxon>
        <taxon>Mariprofundales</taxon>
        <taxon>Mariprofundaceae</taxon>
        <taxon>Mariprofundus</taxon>
    </lineage>
</organism>
<protein>
    <recommendedName>
        <fullName evidence="3">Alpha-ribazole phosphatase</fullName>
        <ecNumber evidence="3">3.1.3.73</ecNumber>
    </recommendedName>
</protein>
<evidence type="ECO:0000256" key="2">
    <source>
        <dbReference type="ARBA" id="ARBA00023235"/>
    </source>
</evidence>
<dbReference type="AlphaFoldDB" id="A0A5R9GT30"/>
<dbReference type="InterPro" id="IPR050275">
    <property type="entry name" value="PGM_Phosphatase"/>
</dbReference>